<accession>A0A2P8HJB0</accession>
<organism evidence="5 6">
    <name type="scientific">Chitinophaga niastensis</name>
    <dbReference type="NCBI Taxonomy" id="536980"/>
    <lineage>
        <taxon>Bacteria</taxon>
        <taxon>Pseudomonadati</taxon>
        <taxon>Bacteroidota</taxon>
        <taxon>Chitinophagia</taxon>
        <taxon>Chitinophagales</taxon>
        <taxon>Chitinophagaceae</taxon>
        <taxon>Chitinophaga</taxon>
    </lineage>
</organism>
<proteinExistence type="predicted"/>
<reference evidence="5 6" key="1">
    <citation type="submission" date="2018-03" db="EMBL/GenBank/DDBJ databases">
        <title>Genomic Encyclopedia of Archaeal and Bacterial Type Strains, Phase II (KMG-II): from individual species to whole genera.</title>
        <authorList>
            <person name="Goeker M."/>
        </authorList>
    </citation>
    <scope>NUCLEOTIDE SEQUENCE [LARGE SCALE GENOMIC DNA]</scope>
    <source>
        <strain evidence="5 6">DSM 24859</strain>
    </source>
</reference>
<evidence type="ECO:0000256" key="1">
    <source>
        <dbReference type="ARBA" id="ARBA00023015"/>
    </source>
</evidence>
<sequence>MGKIKVRDGFEGQKLISLPNVIYKNTSASNTILNQIFITHIGYFPKAFSHFRERRKGCEDNIFIYCVQGKGWYMIDKKRYEVNPGQFFQIPATATYIKYGADQEQPWTIFWVHFSGKDMNTFNQLLNISLNDGPRDIPYNEKGLQIWNEMYSCLEMGYSKDNLNNANMCLYHFLSTFLYPEKHFPGTAGKDMIRETIVFMREKLESRFTVDDFSVRYKLSASHFSSLFRHTTGTSPMEYFIQLKIQKSCQLLYGSNIKIKEVAASLGYDDPYYFSRLFKKLMGMSPEQYRAIKHRF</sequence>
<dbReference type="PANTHER" id="PTHR43280">
    <property type="entry name" value="ARAC-FAMILY TRANSCRIPTIONAL REGULATOR"/>
    <property type="match status" value="1"/>
</dbReference>
<dbReference type="SUPFAM" id="SSF46689">
    <property type="entry name" value="Homeodomain-like"/>
    <property type="match status" value="2"/>
</dbReference>
<dbReference type="GO" id="GO:0003700">
    <property type="term" value="F:DNA-binding transcription factor activity"/>
    <property type="evidence" value="ECO:0007669"/>
    <property type="project" value="InterPro"/>
</dbReference>
<dbReference type="Pfam" id="PF12833">
    <property type="entry name" value="HTH_18"/>
    <property type="match status" value="1"/>
</dbReference>
<feature type="domain" description="HTH araC/xylS-type" evidence="4">
    <location>
        <begin position="194"/>
        <end position="292"/>
    </location>
</feature>
<dbReference type="PANTHER" id="PTHR43280:SF30">
    <property type="entry name" value="MMSAB OPERON REGULATORY PROTEIN"/>
    <property type="match status" value="1"/>
</dbReference>
<dbReference type="PROSITE" id="PS00041">
    <property type="entry name" value="HTH_ARAC_FAMILY_1"/>
    <property type="match status" value="1"/>
</dbReference>
<keyword evidence="3" id="KW-0804">Transcription</keyword>
<dbReference type="SMART" id="SM00342">
    <property type="entry name" value="HTH_ARAC"/>
    <property type="match status" value="1"/>
</dbReference>
<dbReference type="OrthoDB" id="9813413at2"/>
<dbReference type="CDD" id="cd06986">
    <property type="entry name" value="cupin_MmsR-like_N"/>
    <property type="match status" value="1"/>
</dbReference>
<dbReference type="PRINTS" id="PR00032">
    <property type="entry name" value="HTHARAC"/>
</dbReference>
<evidence type="ECO:0000256" key="2">
    <source>
        <dbReference type="ARBA" id="ARBA00023125"/>
    </source>
</evidence>
<dbReference type="InterPro" id="IPR020449">
    <property type="entry name" value="Tscrpt_reg_AraC-type_HTH"/>
</dbReference>
<evidence type="ECO:0000259" key="4">
    <source>
        <dbReference type="PROSITE" id="PS01124"/>
    </source>
</evidence>
<keyword evidence="1" id="KW-0805">Transcription regulation</keyword>
<keyword evidence="2 5" id="KW-0238">DNA-binding</keyword>
<gene>
    <name evidence="5" type="ORF">CLV51_103273</name>
</gene>
<dbReference type="InterPro" id="IPR003313">
    <property type="entry name" value="AraC-bd"/>
</dbReference>
<comment type="caution">
    <text evidence="5">The sequence shown here is derived from an EMBL/GenBank/DDBJ whole genome shotgun (WGS) entry which is preliminary data.</text>
</comment>
<dbReference type="GO" id="GO:0043565">
    <property type="term" value="F:sequence-specific DNA binding"/>
    <property type="evidence" value="ECO:0007669"/>
    <property type="project" value="InterPro"/>
</dbReference>
<dbReference type="EMBL" id="PYAW01000003">
    <property type="protein sequence ID" value="PSL46295.1"/>
    <property type="molecule type" value="Genomic_DNA"/>
</dbReference>
<dbReference type="Pfam" id="PF02311">
    <property type="entry name" value="AraC_binding"/>
    <property type="match status" value="1"/>
</dbReference>
<dbReference type="AlphaFoldDB" id="A0A2P8HJB0"/>
<dbReference type="Gene3D" id="2.60.120.280">
    <property type="entry name" value="Regulatory protein AraC"/>
    <property type="match status" value="1"/>
</dbReference>
<dbReference type="PROSITE" id="PS01124">
    <property type="entry name" value="HTH_ARAC_FAMILY_2"/>
    <property type="match status" value="1"/>
</dbReference>
<name>A0A2P8HJB0_CHINA</name>
<dbReference type="SUPFAM" id="SSF51215">
    <property type="entry name" value="Regulatory protein AraC"/>
    <property type="match status" value="1"/>
</dbReference>
<keyword evidence="6" id="KW-1185">Reference proteome</keyword>
<evidence type="ECO:0000313" key="5">
    <source>
        <dbReference type="EMBL" id="PSL46295.1"/>
    </source>
</evidence>
<dbReference type="InterPro" id="IPR009057">
    <property type="entry name" value="Homeodomain-like_sf"/>
</dbReference>
<dbReference type="RefSeq" id="WP_106529086.1">
    <property type="nucleotide sequence ID" value="NZ_PYAW01000003.1"/>
</dbReference>
<dbReference type="InterPro" id="IPR018062">
    <property type="entry name" value="HTH_AraC-typ_CS"/>
</dbReference>
<dbReference type="InterPro" id="IPR037923">
    <property type="entry name" value="HTH-like"/>
</dbReference>
<dbReference type="Gene3D" id="1.10.10.60">
    <property type="entry name" value="Homeodomain-like"/>
    <property type="match status" value="2"/>
</dbReference>
<evidence type="ECO:0000313" key="6">
    <source>
        <dbReference type="Proteomes" id="UP000240971"/>
    </source>
</evidence>
<evidence type="ECO:0000256" key="3">
    <source>
        <dbReference type="ARBA" id="ARBA00023163"/>
    </source>
</evidence>
<protein>
    <submittedName>
        <fullName evidence="5">AraC-like DNA-binding protein</fullName>
    </submittedName>
</protein>
<dbReference type="Proteomes" id="UP000240971">
    <property type="component" value="Unassembled WGS sequence"/>
</dbReference>
<dbReference type="InterPro" id="IPR018060">
    <property type="entry name" value="HTH_AraC"/>
</dbReference>